<dbReference type="eggNOG" id="KOG0760">
    <property type="taxonomic scope" value="Eukaryota"/>
</dbReference>
<dbReference type="AlphaFoldDB" id="A0A1U7YRC3"/>
<dbReference type="RefSeq" id="XP_009801380.1">
    <property type="nucleotide sequence ID" value="XM_009803078.1"/>
</dbReference>
<gene>
    <name evidence="3" type="primary">LOC104247125</name>
</gene>
<feature type="compositionally biased region" description="Acidic residues" evidence="1">
    <location>
        <begin position="90"/>
        <end position="102"/>
    </location>
</feature>
<protein>
    <submittedName>
        <fullName evidence="3">Uncharacterized protein LOC104247125</fullName>
    </submittedName>
</protein>
<proteinExistence type="predicted"/>
<dbReference type="Proteomes" id="UP000189701">
    <property type="component" value="Unplaced"/>
</dbReference>
<sequence>MVQFILSATPFCCGVPENGAGSDSDTNADDLPEYYQPISSTVDDDDAQISDQLPNHVQSYDDDESYESNHFHRLPNAYAHWKEDKCKSEFEEEEEEEEEEEGISAVSDNAVHRSFREDKSCIKRSIDSGE</sequence>
<keyword evidence="2" id="KW-1185">Reference proteome</keyword>
<dbReference type="GeneID" id="104247125"/>
<organism evidence="2 3">
    <name type="scientific">Nicotiana sylvestris</name>
    <name type="common">Wood tobacco</name>
    <name type="synonym">South American tobacco</name>
    <dbReference type="NCBI Taxonomy" id="4096"/>
    <lineage>
        <taxon>Eukaryota</taxon>
        <taxon>Viridiplantae</taxon>
        <taxon>Streptophyta</taxon>
        <taxon>Embryophyta</taxon>
        <taxon>Tracheophyta</taxon>
        <taxon>Spermatophyta</taxon>
        <taxon>Magnoliopsida</taxon>
        <taxon>eudicotyledons</taxon>
        <taxon>Gunneridae</taxon>
        <taxon>Pentapetalae</taxon>
        <taxon>asterids</taxon>
        <taxon>lamiids</taxon>
        <taxon>Solanales</taxon>
        <taxon>Solanaceae</taxon>
        <taxon>Nicotianoideae</taxon>
        <taxon>Nicotianeae</taxon>
        <taxon>Nicotiana</taxon>
    </lineage>
</organism>
<reference evidence="2" key="1">
    <citation type="journal article" date="2013" name="Genome Biol.">
        <title>Reference genomes and transcriptomes of Nicotiana sylvestris and Nicotiana tomentosiformis.</title>
        <authorList>
            <person name="Sierro N."/>
            <person name="Battey J.N."/>
            <person name="Ouadi S."/>
            <person name="Bovet L."/>
            <person name="Goepfert S."/>
            <person name="Bakaher N."/>
            <person name="Peitsch M.C."/>
            <person name="Ivanov N.V."/>
        </authorList>
    </citation>
    <scope>NUCLEOTIDE SEQUENCE [LARGE SCALE GENOMIC DNA]</scope>
</reference>
<dbReference type="KEGG" id="nsy:104247125"/>
<reference evidence="3" key="2">
    <citation type="submission" date="2025-08" db="UniProtKB">
        <authorList>
            <consortium name="RefSeq"/>
        </authorList>
    </citation>
    <scope>IDENTIFICATION</scope>
    <source>
        <tissue evidence="3">Leaf</tissue>
    </source>
</reference>
<feature type="region of interest" description="Disordered" evidence="1">
    <location>
        <begin position="89"/>
        <end position="111"/>
    </location>
</feature>
<evidence type="ECO:0000313" key="2">
    <source>
        <dbReference type="Proteomes" id="UP000189701"/>
    </source>
</evidence>
<evidence type="ECO:0000313" key="3">
    <source>
        <dbReference type="RefSeq" id="XP_009801380.1"/>
    </source>
</evidence>
<accession>A0A1U7YRC3</accession>
<name>A0A1U7YRC3_NICSY</name>
<evidence type="ECO:0000256" key="1">
    <source>
        <dbReference type="SAM" id="MobiDB-lite"/>
    </source>
</evidence>